<evidence type="ECO:0000313" key="2">
    <source>
        <dbReference type="Proteomes" id="UP000229839"/>
    </source>
</evidence>
<sequence length="171" mass="19546">MKKKETQYRYLIVGGTGMLAPLCQSLKPKEVIIAAHFLSHKVQLEAFQKQHLCVPLDYDCAASRTQFLEAVKQWHGLKYCVLWIHSPAHAFSCALIEQLALLPTPPCILHILGSNIHDQIITECAHKNKVDFIPIHLGHKKTSKGLRWLTHQEISQQILDTIQNHMKKQNM</sequence>
<gene>
    <name evidence="1" type="ORF">CER18_08230</name>
</gene>
<dbReference type="RefSeq" id="WP_100129536.1">
    <property type="nucleotide sequence ID" value="NZ_CADDYI010000024.1"/>
</dbReference>
<organism evidence="1 2">
    <name type="scientific">Bartonella tribocorum</name>
    <dbReference type="NCBI Taxonomy" id="85701"/>
    <lineage>
        <taxon>Bacteria</taxon>
        <taxon>Pseudomonadati</taxon>
        <taxon>Pseudomonadota</taxon>
        <taxon>Alphaproteobacteria</taxon>
        <taxon>Hyphomicrobiales</taxon>
        <taxon>Bartonellaceae</taxon>
        <taxon>Bartonella</taxon>
    </lineage>
</organism>
<reference evidence="1 2" key="1">
    <citation type="submission" date="2017-06" db="EMBL/GenBank/DDBJ databases">
        <title>Draft genome of Bartonella tribocorum strain L103, isolated from a rodent in Laos.</title>
        <authorList>
            <person name="Hadjadj L."/>
            <person name="Jiyipong T."/>
            <person name="Morand S."/>
            <person name="Diene S.M."/>
            <person name="Rolain J.-M."/>
        </authorList>
    </citation>
    <scope>NUCLEOTIDE SEQUENCE [LARGE SCALE GENOMIC DNA]</scope>
    <source>
        <strain evidence="1 2">L103</strain>
    </source>
</reference>
<comment type="caution">
    <text evidence="1">The sequence shown here is derived from an EMBL/GenBank/DDBJ whole genome shotgun (WGS) entry which is preliminary data.</text>
</comment>
<dbReference type="OrthoDB" id="7922774at2"/>
<dbReference type="EMBL" id="NJGE01000024">
    <property type="protein sequence ID" value="PIT68134.1"/>
    <property type="molecule type" value="Genomic_DNA"/>
</dbReference>
<accession>A0A2N9Y8V1</accession>
<evidence type="ECO:0000313" key="1">
    <source>
        <dbReference type="EMBL" id="PIT68134.1"/>
    </source>
</evidence>
<dbReference type="AlphaFoldDB" id="A0A2N9Y8V1"/>
<protein>
    <submittedName>
        <fullName evidence="1">Short-chain dehydrogenase</fullName>
    </submittedName>
</protein>
<name>A0A2N9Y8V1_9HYPH</name>
<proteinExistence type="predicted"/>
<dbReference type="Proteomes" id="UP000229839">
    <property type="component" value="Unassembled WGS sequence"/>
</dbReference>